<keyword evidence="4" id="KW-1185">Reference proteome</keyword>
<keyword evidence="1" id="KW-0456">Lyase</keyword>
<dbReference type="InterPro" id="IPR032466">
    <property type="entry name" value="Metal_Hydrolase"/>
</dbReference>
<evidence type="ECO:0000313" key="4">
    <source>
        <dbReference type="Proteomes" id="UP001500957"/>
    </source>
</evidence>
<reference evidence="3 4" key="1">
    <citation type="journal article" date="2019" name="Int. J. Syst. Evol. Microbiol.">
        <title>The Global Catalogue of Microorganisms (GCM) 10K type strain sequencing project: providing services to taxonomists for standard genome sequencing and annotation.</title>
        <authorList>
            <consortium name="The Broad Institute Genomics Platform"/>
            <consortium name="The Broad Institute Genome Sequencing Center for Infectious Disease"/>
            <person name="Wu L."/>
            <person name="Ma J."/>
        </authorList>
    </citation>
    <scope>NUCLEOTIDE SEQUENCE [LARGE SCALE GENOMIC DNA]</scope>
    <source>
        <strain evidence="3 4">JCM 10671</strain>
    </source>
</reference>
<organism evidence="3 4">
    <name type="scientific">Sporichthya brevicatena</name>
    <dbReference type="NCBI Taxonomy" id="171442"/>
    <lineage>
        <taxon>Bacteria</taxon>
        <taxon>Bacillati</taxon>
        <taxon>Actinomycetota</taxon>
        <taxon>Actinomycetes</taxon>
        <taxon>Sporichthyales</taxon>
        <taxon>Sporichthyaceae</taxon>
        <taxon>Sporichthya</taxon>
    </lineage>
</organism>
<dbReference type="SUPFAM" id="SSF51556">
    <property type="entry name" value="Metallo-dependent hydrolases"/>
    <property type="match status" value="1"/>
</dbReference>
<dbReference type="PANTHER" id="PTHR21240">
    <property type="entry name" value="2-AMINO-3-CARBOXYLMUCONATE-6-SEMIALDEHYDE DECARBOXYLASE"/>
    <property type="match status" value="1"/>
</dbReference>
<name>A0ABN1H4W0_9ACTN</name>
<sequence length="290" mass="32198">MATRFPMIDPWVNPNFAVTEVDPAVAGLFRGLAERRRRGTTLPQLVDEMDEANVRRAILCAGYRGADNLPWVAEAIQMHPDRFAGSLVVDPRTGMAAVRAIEHVVRDLGFVLIRVLALETQLPYDHASYFPVYAKCAELGVPITVNVGIPGPRVPGRVQDPISLDEVCCFFPELTVVMSHGGDPWADVCVKLMTKWENLHYMTSAYSPRRIPTPAVDYLRGRGRKRVMWASDYPILEFSRCREQIAAMDLDEQTRFDFAYGNAARMFFPDIADVADVAVEGPGATAGAAR</sequence>
<evidence type="ECO:0000313" key="3">
    <source>
        <dbReference type="EMBL" id="GAA0628875.1"/>
    </source>
</evidence>
<protein>
    <submittedName>
        <fullName evidence="3">Amidohydrolase family protein</fullName>
    </submittedName>
</protein>
<dbReference type="Gene3D" id="3.20.20.140">
    <property type="entry name" value="Metal-dependent hydrolases"/>
    <property type="match status" value="1"/>
</dbReference>
<dbReference type="PANTHER" id="PTHR21240:SF19">
    <property type="entry name" value="CATALYTIC_ HYDROLASE"/>
    <property type="match status" value="1"/>
</dbReference>
<dbReference type="EMBL" id="BAAAHE010000034">
    <property type="protein sequence ID" value="GAA0628875.1"/>
    <property type="molecule type" value="Genomic_DNA"/>
</dbReference>
<comment type="caution">
    <text evidence="3">The sequence shown here is derived from an EMBL/GenBank/DDBJ whole genome shotgun (WGS) entry which is preliminary data.</text>
</comment>
<proteinExistence type="predicted"/>
<accession>A0ABN1H4W0</accession>
<dbReference type="RefSeq" id="WP_344607238.1">
    <property type="nucleotide sequence ID" value="NZ_BAAAHE010000034.1"/>
</dbReference>
<gene>
    <name evidence="3" type="ORF">GCM10009547_35680</name>
</gene>
<dbReference type="InterPro" id="IPR032465">
    <property type="entry name" value="ACMSD"/>
</dbReference>
<dbReference type="Proteomes" id="UP001500957">
    <property type="component" value="Unassembled WGS sequence"/>
</dbReference>
<feature type="domain" description="Amidohydrolase-related" evidence="2">
    <location>
        <begin position="56"/>
        <end position="267"/>
    </location>
</feature>
<evidence type="ECO:0000259" key="2">
    <source>
        <dbReference type="Pfam" id="PF04909"/>
    </source>
</evidence>
<evidence type="ECO:0000256" key="1">
    <source>
        <dbReference type="ARBA" id="ARBA00023239"/>
    </source>
</evidence>
<dbReference type="Pfam" id="PF04909">
    <property type="entry name" value="Amidohydro_2"/>
    <property type="match status" value="1"/>
</dbReference>
<dbReference type="InterPro" id="IPR006680">
    <property type="entry name" value="Amidohydro-rel"/>
</dbReference>